<dbReference type="GO" id="GO:0016020">
    <property type="term" value="C:membrane"/>
    <property type="evidence" value="ECO:0007669"/>
    <property type="project" value="UniProtKB-SubCell"/>
</dbReference>
<keyword evidence="3 5" id="KW-1133">Transmembrane helix</keyword>
<dbReference type="SUPFAM" id="SSF63712">
    <property type="entry name" value="Nicotinic receptor ligand binding domain-like"/>
    <property type="match status" value="1"/>
</dbReference>
<dbReference type="Pfam" id="PF02931">
    <property type="entry name" value="Neur_chan_LBD"/>
    <property type="match status" value="1"/>
</dbReference>
<feature type="chain" id="PRO_5005583811" description="Neurotransmitter-gated ion-channel ligand-binding domain-containing protein" evidence="6">
    <location>
        <begin position="19"/>
        <end position="388"/>
    </location>
</feature>
<dbReference type="InterPro" id="IPR038050">
    <property type="entry name" value="Neuro_actylchol_rec"/>
</dbReference>
<name>A0A0L8HL07_OCTBM</name>
<dbReference type="AlphaFoldDB" id="A0A0L8HL07"/>
<dbReference type="GO" id="GO:0004888">
    <property type="term" value="F:transmembrane signaling receptor activity"/>
    <property type="evidence" value="ECO:0007669"/>
    <property type="project" value="InterPro"/>
</dbReference>
<evidence type="ECO:0000313" key="8">
    <source>
        <dbReference type="EMBL" id="KOF89933.1"/>
    </source>
</evidence>
<evidence type="ECO:0000256" key="1">
    <source>
        <dbReference type="ARBA" id="ARBA00004141"/>
    </source>
</evidence>
<gene>
    <name evidence="8" type="ORF">OCBIM_22012261mg</name>
</gene>
<protein>
    <recommendedName>
        <fullName evidence="7">Neurotransmitter-gated ion-channel ligand-binding domain-containing protein</fullName>
    </recommendedName>
</protein>
<evidence type="ECO:0000259" key="7">
    <source>
        <dbReference type="Pfam" id="PF02931"/>
    </source>
</evidence>
<dbReference type="SUPFAM" id="SSF90112">
    <property type="entry name" value="Neurotransmitter-gated ion-channel transmembrane pore"/>
    <property type="match status" value="1"/>
</dbReference>
<evidence type="ECO:0000256" key="6">
    <source>
        <dbReference type="SAM" id="SignalP"/>
    </source>
</evidence>
<feature type="signal peptide" evidence="6">
    <location>
        <begin position="1"/>
        <end position="18"/>
    </location>
</feature>
<dbReference type="Gene3D" id="1.20.58.390">
    <property type="entry name" value="Neurotransmitter-gated ion-channel transmembrane domain"/>
    <property type="match status" value="1"/>
</dbReference>
<keyword evidence="6" id="KW-0732">Signal</keyword>
<evidence type="ECO:0000256" key="2">
    <source>
        <dbReference type="ARBA" id="ARBA00022692"/>
    </source>
</evidence>
<evidence type="ECO:0000256" key="5">
    <source>
        <dbReference type="SAM" id="Phobius"/>
    </source>
</evidence>
<dbReference type="InterPro" id="IPR036719">
    <property type="entry name" value="Neuro-gated_channel_TM_sf"/>
</dbReference>
<feature type="domain" description="Neurotransmitter-gated ion-channel ligand-binding" evidence="7">
    <location>
        <begin position="25"/>
        <end position="190"/>
    </location>
</feature>
<dbReference type="InterPro" id="IPR036734">
    <property type="entry name" value="Neur_chan_lig-bd_sf"/>
</dbReference>
<organism evidence="8">
    <name type="scientific">Octopus bimaculoides</name>
    <name type="common">California two-spotted octopus</name>
    <dbReference type="NCBI Taxonomy" id="37653"/>
    <lineage>
        <taxon>Eukaryota</taxon>
        <taxon>Metazoa</taxon>
        <taxon>Spiralia</taxon>
        <taxon>Lophotrochozoa</taxon>
        <taxon>Mollusca</taxon>
        <taxon>Cephalopoda</taxon>
        <taxon>Coleoidea</taxon>
        <taxon>Octopodiformes</taxon>
        <taxon>Octopoda</taxon>
        <taxon>Incirrata</taxon>
        <taxon>Octopodidae</taxon>
        <taxon>Octopus</taxon>
    </lineage>
</organism>
<feature type="transmembrane region" description="Helical" evidence="5">
    <location>
        <begin position="281"/>
        <end position="302"/>
    </location>
</feature>
<feature type="transmembrane region" description="Helical" evidence="5">
    <location>
        <begin position="366"/>
        <end position="386"/>
    </location>
</feature>
<comment type="subcellular location">
    <subcellularLocation>
        <location evidence="1">Membrane</location>
        <topology evidence="1">Multi-pass membrane protein</topology>
    </subcellularLocation>
</comment>
<dbReference type="CDD" id="cd18989">
    <property type="entry name" value="LGIC_ECD_cation"/>
    <property type="match status" value="1"/>
</dbReference>
<dbReference type="EMBL" id="KQ417896">
    <property type="protein sequence ID" value="KOF89933.1"/>
    <property type="molecule type" value="Genomic_DNA"/>
</dbReference>
<reference evidence="8" key="1">
    <citation type="submission" date="2015-07" db="EMBL/GenBank/DDBJ databases">
        <title>MeaNS - Measles Nucleotide Surveillance Program.</title>
        <authorList>
            <person name="Tran T."/>
            <person name="Druce J."/>
        </authorList>
    </citation>
    <scope>NUCLEOTIDE SEQUENCE</scope>
    <source>
        <strain evidence="8">UCB-OBI-ISO-001</strain>
        <tissue evidence="8">Gonad</tissue>
    </source>
</reference>
<dbReference type="GO" id="GO:0005230">
    <property type="term" value="F:extracellular ligand-gated monoatomic ion channel activity"/>
    <property type="evidence" value="ECO:0007669"/>
    <property type="project" value="InterPro"/>
</dbReference>
<keyword evidence="2 5" id="KW-0812">Transmembrane</keyword>
<feature type="transmembrane region" description="Helical" evidence="5">
    <location>
        <begin position="219"/>
        <end position="242"/>
    </location>
</feature>
<proteinExistence type="predicted"/>
<sequence>MYAKYFLFLPTVLVLAEACNEEVMLQKDLLKDYNKYTRPVRNINTSVFIDVHASLNRLYDFNAFKGILVGEVYIILRWEDEYLFWNKTEYGNAESIILPKTKIWTPNVYICNAIKLIGNHRYERQVTVWQNGVVEEESFYTYQLFCGVDNSRYPFDVQNCPTYICLPYQMNNLTLIKSLRTDPVKNMEGWHIHTSTEPPITYNDQEYATLSIRLTRTAVISRLIIILPPIMLTILITCAFFLPASAGEKVTFSTTVFLSNMVYLIDNTSLLSNEEEKMCLFLLYLMGLTIMGGFSCISSILLSRAYIYQNVPSTTSKISPIPAAITENESKIITQNTKYSLQRISSLKEGNISVNGMTRWEKLDRFFFVLSTTIFMTITLTFAILYSQ</sequence>
<evidence type="ECO:0000256" key="3">
    <source>
        <dbReference type="ARBA" id="ARBA00022989"/>
    </source>
</evidence>
<dbReference type="Gene3D" id="2.70.170.10">
    <property type="entry name" value="Neurotransmitter-gated ion-channel ligand-binding domain"/>
    <property type="match status" value="1"/>
</dbReference>
<dbReference type="InterPro" id="IPR006201">
    <property type="entry name" value="Neur_channel"/>
</dbReference>
<dbReference type="CDD" id="cd19051">
    <property type="entry name" value="LGIC_TM_cation"/>
    <property type="match status" value="1"/>
</dbReference>
<dbReference type="STRING" id="37653.A0A0L8HL07"/>
<keyword evidence="4 5" id="KW-0472">Membrane</keyword>
<dbReference type="OrthoDB" id="6108060at2759"/>
<dbReference type="InterPro" id="IPR006202">
    <property type="entry name" value="Neur_chan_lig-bd"/>
</dbReference>
<accession>A0A0L8HL07</accession>
<dbReference type="PANTHER" id="PTHR18945">
    <property type="entry name" value="NEUROTRANSMITTER GATED ION CHANNEL"/>
    <property type="match status" value="1"/>
</dbReference>
<evidence type="ECO:0000256" key="4">
    <source>
        <dbReference type="ARBA" id="ARBA00023136"/>
    </source>
</evidence>